<dbReference type="InterPro" id="IPR046947">
    <property type="entry name" value="LytR-like"/>
</dbReference>
<dbReference type="Pfam" id="PF04397">
    <property type="entry name" value="LytTR"/>
    <property type="match status" value="1"/>
</dbReference>
<gene>
    <name evidence="4" type="ORF">FA047_02255</name>
</gene>
<keyword evidence="5" id="KW-1185">Reference proteome</keyword>
<dbReference type="SUPFAM" id="SSF52172">
    <property type="entry name" value="CheY-like"/>
    <property type="match status" value="1"/>
</dbReference>
<dbReference type="PROSITE" id="PS50110">
    <property type="entry name" value="RESPONSE_REGULATORY"/>
    <property type="match status" value="1"/>
</dbReference>
<dbReference type="RefSeq" id="WP_136834358.1">
    <property type="nucleotide sequence ID" value="NZ_SWBQ01000001.1"/>
</dbReference>
<sequence>MLKAAILDDEVKGSKLLSQKLEFFEDELQVVGIFNQPTKALDAIIELKPDVLFLDVEMPGINGFQFLERLGSFDFEVIFTTAYDSYTLEALRLSAVDYLLKPVDEEELKTAITRLRKRVAEKSNFKTLKKEKVNSNRLALTTAEGVYIVDKTQIIRVEAMSNYSVFILAGSKKIVVSKTLKEFENILDDEFFTRISRSMIINLTYVVKYRKGDGGTLELSDGSEVEVSTQRKDILLQKLF</sequence>
<dbReference type="Proteomes" id="UP000307244">
    <property type="component" value="Unassembled WGS sequence"/>
</dbReference>
<comment type="caution">
    <text evidence="4">The sequence shown here is derived from an EMBL/GenBank/DDBJ whole genome shotgun (WGS) entry which is preliminary data.</text>
</comment>
<organism evidence="4 5">
    <name type="scientific">Pedobacter frigoris</name>
    <dbReference type="NCBI Taxonomy" id="2571272"/>
    <lineage>
        <taxon>Bacteria</taxon>
        <taxon>Pseudomonadati</taxon>
        <taxon>Bacteroidota</taxon>
        <taxon>Sphingobacteriia</taxon>
        <taxon>Sphingobacteriales</taxon>
        <taxon>Sphingobacteriaceae</taxon>
        <taxon>Pedobacter</taxon>
    </lineage>
</organism>
<dbReference type="OrthoDB" id="9787344at2"/>
<dbReference type="GO" id="GO:0000156">
    <property type="term" value="F:phosphorelay response regulator activity"/>
    <property type="evidence" value="ECO:0007669"/>
    <property type="project" value="InterPro"/>
</dbReference>
<dbReference type="AlphaFoldDB" id="A0A4U1CPY6"/>
<dbReference type="InterPro" id="IPR011006">
    <property type="entry name" value="CheY-like_superfamily"/>
</dbReference>
<evidence type="ECO:0000313" key="4">
    <source>
        <dbReference type="EMBL" id="TKC08940.1"/>
    </source>
</evidence>
<protein>
    <submittedName>
        <fullName evidence="4">Response regulator transcription factor</fullName>
    </submittedName>
</protein>
<dbReference type="PROSITE" id="PS50930">
    <property type="entry name" value="HTH_LYTTR"/>
    <property type="match status" value="1"/>
</dbReference>
<dbReference type="EMBL" id="SWBQ01000001">
    <property type="protein sequence ID" value="TKC08940.1"/>
    <property type="molecule type" value="Genomic_DNA"/>
</dbReference>
<keyword evidence="1" id="KW-0597">Phosphoprotein</keyword>
<evidence type="ECO:0000259" key="2">
    <source>
        <dbReference type="PROSITE" id="PS50110"/>
    </source>
</evidence>
<feature type="modified residue" description="4-aspartylphosphate" evidence="1">
    <location>
        <position position="55"/>
    </location>
</feature>
<dbReference type="PANTHER" id="PTHR37299">
    <property type="entry name" value="TRANSCRIPTIONAL REGULATOR-RELATED"/>
    <property type="match status" value="1"/>
</dbReference>
<proteinExistence type="predicted"/>
<name>A0A4U1CPY6_9SPHI</name>
<dbReference type="InterPro" id="IPR001789">
    <property type="entry name" value="Sig_transdc_resp-reg_receiver"/>
</dbReference>
<dbReference type="GO" id="GO:0003677">
    <property type="term" value="F:DNA binding"/>
    <property type="evidence" value="ECO:0007669"/>
    <property type="project" value="InterPro"/>
</dbReference>
<accession>A0A4U1CPY6</accession>
<evidence type="ECO:0000259" key="3">
    <source>
        <dbReference type="PROSITE" id="PS50930"/>
    </source>
</evidence>
<evidence type="ECO:0000313" key="5">
    <source>
        <dbReference type="Proteomes" id="UP000307244"/>
    </source>
</evidence>
<dbReference type="SMART" id="SM00448">
    <property type="entry name" value="REC"/>
    <property type="match status" value="1"/>
</dbReference>
<reference evidence="4 5" key="1">
    <citation type="submission" date="2019-04" db="EMBL/GenBank/DDBJ databases">
        <title>Pedobacter sp. RP-3-15 sp. nov., isolated from Arctic soil.</title>
        <authorList>
            <person name="Dahal R.H."/>
            <person name="Kim D.-U."/>
        </authorList>
    </citation>
    <scope>NUCLEOTIDE SEQUENCE [LARGE SCALE GENOMIC DNA]</scope>
    <source>
        <strain evidence="4 5">RP-3-15</strain>
    </source>
</reference>
<feature type="domain" description="Response regulatory" evidence="2">
    <location>
        <begin position="3"/>
        <end position="116"/>
    </location>
</feature>
<evidence type="ECO:0000256" key="1">
    <source>
        <dbReference type="PROSITE-ProRule" id="PRU00169"/>
    </source>
</evidence>
<dbReference type="Pfam" id="PF00072">
    <property type="entry name" value="Response_reg"/>
    <property type="match status" value="1"/>
</dbReference>
<feature type="domain" description="HTH LytTR-type" evidence="3">
    <location>
        <begin position="138"/>
        <end position="240"/>
    </location>
</feature>
<dbReference type="InterPro" id="IPR007492">
    <property type="entry name" value="LytTR_DNA-bd_dom"/>
</dbReference>
<dbReference type="Gene3D" id="3.40.50.2300">
    <property type="match status" value="1"/>
</dbReference>
<dbReference type="PANTHER" id="PTHR37299:SF1">
    <property type="entry name" value="STAGE 0 SPORULATION PROTEIN A HOMOLOG"/>
    <property type="match status" value="1"/>
</dbReference>
<dbReference type="SMART" id="SM00850">
    <property type="entry name" value="LytTR"/>
    <property type="match status" value="1"/>
</dbReference>
<dbReference type="Gene3D" id="2.40.50.1020">
    <property type="entry name" value="LytTr DNA-binding domain"/>
    <property type="match status" value="1"/>
</dbReference>